<keyword evidence="3" id="KW-0378">Hydrolase</keyword>
<dbReference type="GO" id="GO:0018773">
    <property type="term" value="F:acetylpyruvate hydrolase activity"/>
    <property type="evidence" value="ECO:0007669"/>
    <property type="project" value="TreeGrafter"/>
</dbReference>
<dbReference type="Proteomes" id="UP000189545">
    <property type="component" value="Chromosome"/>
</dbReference>
<dbReference type="PANTHER" id="PTHR11820">
    <property type="entry name" value="ACYLPYRUVASE"/>
    <property type="match status" value="1"/>
</dbReference>
<evidence type="ECO:0000313" key="4">
    <source>
        <dbReference type="Proteomes" id="UP000189545"/>
    </source>
</evidence>
<dbReference type="EMBL" id="CP014782">
    <property type="protein sequence ID" value="AQS35723.1"/>
    <property type="molecule type" value="Genomic_DNA"/>
</dbReference>
<dbReference type="GO" id="GO:0046872">
    <property type="term" value="F:metal ion binding"/>
    <property type="evidence" value="ECO:0007669"/>
    <property type="project" value="UniProtKB-KW"/>
</dbReference>
<keyword evidence="1" id="KW-0479">Metal-binding</keyword>
<dbReference type="Pfam" id="PF01557">
    <property type="entry name" value="FAA_hydrolase"/>
    <property type="match status" value="1"/>
</dbReference>
<keyword evidence="4" id="KW-1185">Reference proteome</keyword>
<dbReference type="KEGG" id="spsw:Sps_00525"/>
<dbReference type="AlphaFoldDB" id="A0A1S6HJP2"/>
<name>A0A1S6HJP2_9GAMM</name>
<dbReference type="Gene3D" id="3.90.850.10">
    <property type="entry name" value="Fumarylacetoacetase-like, C-terminal domain"/>
    <property type="match status" value="1"/>
</dbReference>
<protein>
    <submittedName>
        <fullName evidence="3">Fumarylacetoacetate (FAA) hydrolase family protein</fullName>
    </submittedName>
</protein>
<evidence type="ECO:0000256" key="1">
    <source>
        <dbReference type="ARBA" id="ARBA00022723"/>
    </source>
</evidence>
<organism evidence="3 4">
    <name type="scientific">Shewanella psychrophila</name>
    <dbReference type="NCBI Taxonomy" id="225848"/>
    <lineage>
        <taxon>Bacteria</taxon>
        <taxon>Pseudomonadati</taxon>
        <taxon>Pseudomonadota</taxon>
        <taxon>Gammaproteobacteria</taxon>
        <taxon>Alteromonadales</taxon>
        <taxon>Shewanellaceae</taxon>
        <taxon>Shewanella</taxon>
    </lineage>
</organism>
<dbReference type="SUPFAM" id="SSF56529">
    <property type="entry name" value="FAH"/>
    <property type="match status" value="1"/>
</dbReference>
<dbReference type="InterPro" id="IPR036663">
    <property type="entry name" value="Fumarylacetoacetase_C_sf"/>
</dbReference>
<sequence length="203" mass="22625">MNTVVVDKRVVKPSKVVCVGRNYVEHIMELNNEVPDEMVLFVKPNSAISAELASFHQEAIHYEAELCFVVEHGQFSAVGLGLDLTKRSLQSRLKVKGLPWERAKAFDGSVVFSEFVAIENVSESLTFELMINDELIQVGNMALMMNKPEQILTEIQSFMSLIDGDIVMTGTPKGVGVVNREGKFCAKLFDKDSLLTQVNWTAK</sequence>
<proteinExistence type="predicted"/>
<evidence type="ECO:0000259" key="2">
    <source>
        <dbReference type="Pfam" id="PF01557"/>
    </source>
</evidence>
<gene>
    <name evidence="3" type="ORF">Sps_00525</name>
</gene>
<evidence type="ECO:0000313" key="3">
    <source>
        <dbReference type="EMBL" id="AQS35723.1"/>
    </source>
</evidence>
<feature type="domain" description="Fumarylacetoacetase-like C-terminal" evidence="2">
    <location>
        <begin position="15"/>
        <end position="181"/>
    </location>
</feature>
<reference evidence="3 4" key="1">
    <citation type="submission" date="2016-03" db="EMBL/GenBank/DDBJ databases">
        <title>Complete genome sequence of Shewanella psychrophila WP2, a deep sea bacterium isolated from west Pacific sediment.</title>
        <authorList>
            <person name="Xu G."/>
            <person name="Jian H."/>
        </authorList>
    </citation>
    <scope>NUCLEOTIDE SEQUENCE [LARGE SCALE GENOMIC DNA]</scope>
    <source>
        <strain evidence="3 4">WP2</strain>
    </source>
</reference>
<dbReference type="RefSeq" id="WP_077751042.1">
    <property type="nucleotide sequence ID" value="NZ_CP014782.1"/>
</dbReference>
<dbReference type="STRING" id="225848.Sps_00525"/>
<dbReference type="OrthoDB" id="9805307at2"/>
<accession>A0A1S6HJP2</accession>
<dbReference type="InterPro" id="IPR011234">
    <property type="entry name" value="Fumarylacetoacetase-like_C"/>
</dbReference>
<dbReference type="PANTHER" id="PTHR11820:SF7">
    <property type="entry name" value="ACYLPYRUVASE FAHD1, MITOCHONDRIAL"/>
    <property type="match status" value="1"/>
</dbReference>